<reference evidence="1" key="1">
    <citation type="journal article" date="2005" name="J. Gen. Plant Pathol.">
        <title>Identification of dspEF, hrpW, and hrpN loci and characterization of the hrpNEp gene in Erwinia pyrifoliae.</title>
        <authorList>
            <person name="Shrestha R."/>
            <person name="Tsuchiya K."/>
            <person name="Baek S.J."/>
            <person name="Bae H.N."/>
            <person name="Hwang I."/>
            <person name="Hur J.H."/>
            <person name="Lim C.K."/>
        </authorList>
    </citation>
    <scope>NUCLEOTIDE SEQUENCE</scope>
    <source>
        <strain evidence="1">WT3</strain>
    </source>
</reference>
<reference evidence="1" key="4">
    <citation type="submission" date="2009-11" db="EMBL/GenBank/DDBJ databases">
        <authorList>
            <person name="Thapa S.P."/>
            <person name="Park D.H."/>
            <person name="Cho S.Y."/>
            <person name="Hur J.H."/>
            <person name="Lim C.K."/>
        </authorList>
    </citation>
    <scope>NUCLEOTIDE SEQUENCE</scope>
    <source>
        <strain evidence="1">WT3</strain>
    </source>
</reference>
<organism evidence="1">
    <name type="scientific">Erwinia pyrifoliae</name>
    <dbReference type="NCBI Taxonomy" id="79967"/>
    <lineage>
        <taxon>Bacteria</taxon>
        <taxon>Pseudomonadati</taxon>
        <taxon>Pseudomonadota</taxon>
        <taxon>Gammaproteobacteria</taxon>
        <taxon>Enterobacterales</taxon>
        <taxon>Erwiniaceae</taxon>
        <taxon>Erwinia</taxon>
    </lineage>
</organism>
<dbReference type="EMBL" id="DQ180962">
    <property type="protein sequence ID" value="ACY01292.1"/>
    <property type="molecule type" value="Genomic_DNA"/>
</dbReference>
<proteinExistence type="predicted"/>
<sequence length="207" mass="23681">MSGGMMIRFTSTQLRPVLSQRGGMQRPLILEKNLGIYIRVPDDKNPGEWLKAWAVGCNPSTDNNWSENADALIAEKEYSFQTFMAQSSFDAVLNDHHDLLMTPVNNPSTGMTVKKETRPPQKVYVPVGEFRNQVQWLHDQSLRHFHACVSNSERLSWRSQALSVLDQVIRLDAKRAKPADREMFDSAVRSVRDRIRQVMSDGFVRYA</sequence>
<reference evidence="1" key="3">
    <citation type="journal article" date="2008" name="Mol. Cells">
        <title>Genetic organization of the hrp genes cluster in Erwinia pyrifoliae and characterization of HR active domains in HrpNEp protein by mutational analysis.</title>
        <authorList>
            <person name="Shrestha R."/>
            <person name="Park D.H."/>
            <person name="Cho J.M."/>
            <person name="Cho S."/>
            <person name="Wilson C."/>
            <person name="Hwang I."/>
            <person name="Hur J.H."/>
            <person name="Lim C.K."/>
        </authorList>
    </citation>
    <scope>NUCLEOTIDE SEQUENCE</scope>
    <source>
        <strain evidence="1">WT3</strain>
    </source>
</reference>
<accession>D0UIY3</accession>
<reference evidence="1" key="2">
    <citation type="submission" date="2005-09" db="EMBL/GenBank/DDBJ databases">
        <title>Insights into the pathogenicity island of Erwinia pyrifoliae WT3 and Japanese Erwinia Ejp617, and its relatedness with PAI of Erwinia amylovora.</title>
        <authorList>
            <person name="Thapa S.P."/>
            <person name="Cho S."/>
            <person name="Hur J.H."/>
            <person name="Lim C.K."/>
        </authorList>
    </citation>
    <scope>NUCLEOTIDE SEQUENCE</scope>
    <source>
        <strain evidence="1">WT3</strain>
    </source>
</reference>
<dbReference type="AlphaFoldDB" id="D0UIY3"/>
<name>D0UIY3_ERWPY</name>
<evidence type="ECO:0000313" key="1">
    <source>
        <dbReference type="EMBL" id="ACY01292.1"/>
    </source>
</evidence>
<protein>
    <submittedName>
        <fullName evidence="1">Uncharacterized protein</fullName>
    </submittedName>
</protein>